<dbReference type="EMBL" id="ALAB01000011">
    <property type="protein sequence ID" value="EJI85851.1"/>
    <property type="molecule type" value="Genomic_DNA"/>
</dbReference>
<comment type="caution">
    <text evidence="1">The sequence shown here is derived from an EMBL/GenBank/DDBJ whole genome shotgun (WGS) entry which is preliminary data.</text>
</comment>
<evidence type="ECO:0000313" key="2">
    <source>
        <dbReference type="Proteomes" id="UP000012043"/>
    </source>
</evidence>
<proteinExistence type="predicted"/>
<organism evidence="1 2">
    <name type="scientific">Alishewanella aestuarii B11</name>
    <dbReference type="NCBI Taxonomy" id="1197174"/>
    <lineage>
        <taxon>Bacteria</taxon>
        <taxon>Pseudomonadati</taxon>
        <taxon>Pseudomonadota</taxon>
        <taxon>Gammaproteobacteria</taxon>
        <taxon>Alteromonadales</taxon>
        <taxon>Alteromonadaceae</taxon>
        <taxon>Alishewanella</taxon>
    </lineage>
</organism>
<accession>J1QJX5</accession>
<protein>
    <submittedName>
        <fullName evidence="1">Uncharacterized protein</fullName>
    </submittedName>
</protein>
<dbReference type="AlphaFoldDB" id="J1QJX5"/>
<sequence>MERVRYCGISKGPNQSFIRYLCFIFAALQAFAKNLSNFSQRLIYNSWRIG</sequence>
<gene>
    <name evidence="1" type="ORF">AEST_12530</name>
</gene>
<dbReference type="Proteomes" id="UP000012043">
    <property type="component" value="Unassembled WGS sequence"/>
</dbReference>
<name>J1QJX5_9ALTE</name>
<reference evidence="1 2" key="1">
    <citation type="journal article" date="2012" name="J. Bacteriol.">
        <title>Genome Sequence of Pectin-Degrading Alishewanella aestuarii Strain B11T, Isolated from Tidal Flat Sediment.</title>
        <authorList>
            <person name="Jung J."/>
            <person name="Choi S."/>
            <person name="Chun J."/>
            <person name="Park W."/>
        </authorList>
    </citation>
    <scope>NUCLEOTIDE SEQUENCE [LARGE SCALE GENOMIC DNA]</scope>
    <source>
        <strain evidence="1 2">B11</strain>
    </source>
</reference>
<evidence type="ECO:0000313" key="1">
    <source>
        <dbReference type="EMBL" id="EJI85851.1"/>
    </source>
</evidence>
<dbReference type="PATRIC" id="fig|1197174.4.peg.1222"/>
<keyword evidence="2" id="KW-1185">Reference proteome</keyword>